<keyword evidence="4" id="KW-1185">Reference proteome</keyword>
<dbReference type="GO" id="GO:0003676">
    <property type="term" value="F:nucleic acid binding"/>
    <property type="evidence" value="ECO:0007669"/>
    <property type="project" value="InterPro"/>
</dbReference>
<reference evidence="3" key="1">
    <citation type="submission" date="2025-08" db="UniProtKB">
        <authorList>
            <consortium name="Ensembl"/>
        </authorList>
    </citation>
    <scope>IDENTIFICATION</scope>
</reference>
<dbReference type="AlphaFoldDB" id="A0A8C4QBL7"/>
<dbReference type="SUPFAM" id="SSF53098">
    <property type="entry name" value="Ribonuclease H-like"/>
    <property type="match status" value="1"/>
</dbReference>
<evidence type="ECO:0000256" key="1">
    <source>
        <dbReference type="SAM" id="MobiDB-lite"/>
    </source>
</evidence>
<feature type="domain" description="Integrase catalytic" evidence="2">
    <location>
        <begin position="34"/>
        <end position="192"/>
    </location>
</feature>
<dbReference type="InterPro" id="IPR050951">
    <property type="entry name" value="Retrovirus_Pol_polyprotein"/>
</dbReference>
<dbReference type="InterPro" id="IPR012337">
    <property type="entry name" value="RNaseH-like_sf"/>
</dbReference>
<evidence type="ECO:0000313" key="4">
    <source>
        <dbReference type="Proteomes" id="UP000694388"/>
    </source>
</evidence>
<dbReference type="PANTHER" id="PTHR37984">
    <property type="entry name" value="PROTEIN CBG26694"/>
    <property type="match status" value="1"/>
</dbReference>
<accession>A0A8C4QBL7</accession>
<dbReference type="InterPro" id="IPR001584">
    <property type="entry name" value="Integrase_cat-core"/>
</dbReference>
<reference evidence="3" key="2">
    <citation type="submission" date="2025-09" db="UniProtKB">
        <authorList>
            <consortium name="Ensembl"/>
        </authorList>
    </citation>
    <scope>IDENTIFICATION</scope>
</reference>
<dbReference type="GO" id="GO:0015074">
    <property type="term" value="P:DNA integration"/>
    <property type="evidence" value="ECO:0007669"/>
    <property type="project" value="InterPro"/>
</dbReference>
<dbReference type="Pfam" id="PF00665">
    <property type="entry name" value="rve"/>
    <property type="match status" value="1"/>
</dbReference>
<dbReference type="Ensembl" id="ENSEBUT00000013576.1">
    <property type="protein sequence ID" value="ENSEBUP00000013000.1"/>
    <property type="gene ID" value="ENSEBUG00000008232.1"/>
</dbReference>
<dbReference type="PROSITE" id="PS50994">
    <property type="entry name" value="INTEGRASE"/>
    <property type="match status" value="1"/>
</dbReference>
<evidence type="ECO:0000313" key="3">
    <source>
        <dbReference type="Ensembl" id="ENSEBUP00000013000.1"/>
    </source>
</evidence>
<dbReference type="FunFam" id="3.30.420.10:FF:000032">
    <property type="entry name" value="Retrovirus-related Pol polyprotein from transposon 297-like Protein"/>
    <property type="match status" value="1"/>
</dbReference>
<evidence type="ECO:0000259" key="2">
    <source>
        <dbReference type="PROSITE" id="PS50994"/>
    </source>
</evidence>
<dbReference type="PANTHER" id="PTHR37984:SF15">
    <property type="entry name" value="INTEGRASE CATALYTIC DOMAIN-CONTAINING PROTEIN"/>
    <property type="match status" value="1"/>
</dbReference>
<proteinExistence type="predicted"/>
<dbReference type="Gene3D" id="3.30.420.10">
    <property type="entry name" value="Ribonuclease H-like superfamily/Ribonuclease H"/>
    <property type="match status" value="1"/>
</dbReference>
<dbReference type="Proteomes" id="UP000694388">
    <property type="component" value="Unplaced"/>
</dbReference>
<dbReference type="InterPro" id="IPR036397">
    <property type="entry name" value="RNaseH_sf"/>
</dbReference>
<name>A0A8C4QBL7_EPTBU</name>
<protein>
    <recommendedName>
        <fullName evidence="2">Integrase catalytic domain-containing protein</fullName>
    </recommendedName>
</protein>
<dbReference type="GeneTree" id="ENSGT01050000244855"/>
<feature type="region of interest" description="Disordered" evidence="1">
    <location>
        <begin position="300"/>
        <end position="323"/>
    </location>
</feature>
<dbReference type="OMA" id="YEDWHEM"/>
<sequence>MSRDIKRYYASCPICQRLGKGVKVFKAPLKPLPVISQPFQFVAADFVGPLPKTSSGKHYLLTVMRQATKYAEAYSLEQADSTHAIESLKDMFSRHGLPTKFLTDRGSVFLSEVFEGFLSELGVQHLTTSPYRPECNGTCEWFIGTFKTMIKAVTDQVGGQWDQVIPWLLFAHWSAPHRSTGYTPFFMLYGREPRGPLHLLFEHWVESPPSTERSIPDHIHETCSRIHDALKAASISLTDQAVERKLNYDKKAKAVSFTAGDPVLVHLLHAGRPMVTSYQGPYLIREKVGSHTYVVDMPDKRIKKNGSPMSTRKPCQPTGSKGP</sequence>
<organism evidence="3 4">
    <name type="scientific">Eptatretus burgeri</name>
    <name type="common">Inshore hagfish</name>
    <dbReference type="NCBI Taxonomy" id="7764"/>
    <lineage>
        <taxon>Eukaryota</taxon>
        <taxon>Metazoa</taxon>
        <taxon>Chordata</taxon>
        <taxon>Craniata</taxon>
        <taxon>Vertebrata</taxon>
        <taxon>Cyclostomata</taxon>
        <taxon>Myxini</taxon>
        <taxon>Myxiniformes</taxon>
        <taxon>Myxinidae</taxon>
        <taxon>Eptatretinae</taxon>
        <taxon>Eptatretus</taxon>
    </lineage>
</organism>